<comment type="caution">
    <text evidence="2">The sequence shown here is derived from an EMBL/GenBank/DDBJ whole genome shotgun (WGS) entry which is preliminary data.</text>
</comment>
<evidence type="ECO:0008006" key="4">
    <source>
        <dbReference type="Google" id="ProtNLM"/>
    </source>
</evidence>
<proteinExistence type="predicted"/>
<keyword evidence="1" id="KW-0732">Signal</keyword>
<evidence type="ECO:0000256" key="1">
    <source>
        <dbReference type="SAM" id="SignalP"/>
    </source>
</evidence>
<reference evidence="2 3" key="1">
    <citation type="journal article" date="2024" name="Science">
        <title>Giant polyketide synthase enzymes in the biosynthesis of giant marine polyether toxins.</title>
        <authorList>
            <person name="Fallon T.R."/>
            <person name="Shende V.V."/>
            <person name="Wierzbicki I.H."/>
            <person name="Pendleton A.L."/>
            <person name="Watervoot N.F."/>
            <person name="Auber R.P."/>
            <person name="Gonzalez D.J."/>
            <person name="Wisecaver J.H."/>
            <person name="Moore B.S."/>
        </authorList>
    </citation>
    <scope>NUCLEOTIDE SEQUENCE [LARGE SCALE GENOMIC DNA]</scope>
    <source>
        <strain evidence="2 3">12B1</strain>
    </source>
</reference>
<name>A0AB34K0V8_PRYPA</name>
<evidence type="ECO:0000313" key="3">
    <source>
        <dbReference type="Proteomes" id="UP001515480"/>
    </source>
</evidence>
<feature type="signal peptide" evidence="1">
    <location>
        <begin position="1"/>
        <end position="21"/>
    </location>
</feature>
<dbReference type="EMBL" id="JBGBPQ010000003">
    <property type="protein sequence ID" value="KAL1526972.1"/>
    <property type="molecule type" value="Genomic_DNA"/>
</dbReference>
<feature type="chain" id="PRO_5044344135" description="DOMON domain-containing protein" evidence="1">
    <location>
        <begin position="22"/>
        <end position="501"/>
    </location>
</feature>
<dbReference type="Proteomes" id="UP001515480">
    <property type="component" value="Unassembled WGS sequence"/>
</dbReference>
<keyword evidence="3" id="KW-1185">Reference proteome</keyword>
<protein>
    <recommendedName>
        <fullName evidence="4">DOMON domain-containing protein</fullName>
    </recommendedName>
</protein>
<organism evidence="2 3">
    <name type="scientific">Prymnesium parvum</name>
    <name type="common">Toxic golden alga</name>
    <dbReference type="NCBI Taxonomy" id="97485"/>
    <lineage>
        <taxon>Eukaryota</taxon>
        <taxon>Haptista</taxon>
        <taxon>Haptophyta</taxon>
        <taxon>Prymnesiophyceae</taxon>
        <taxon>Prymnesiales</taxon>
        <taxon>Prymnesiaceae</taxon>
        <taxon>Prymnesium</taxon>
    </lineage>
</organism>
<gene>
    <name evidence="2" type="ORF">AB1Y20_015661</name>
</gene>
<accession>A0AB34K0V8</accession>
<sequence length="501" mass="51561">MLCPLAPRLALAVALVGVAHAADTCSAAKACSDCTALSGCGWCDGSSFDPSGPRAPCLPLDSNATWRCAGDFKNKGQCKCAGTNVPTSLLAPWRGFYIDGTVSGEVAMSFSNSASGQGRVIVKSGTASRAANVTTYQGCPKDILQMSFDDGSHMACSFRLGWQSGGDAHALAMGCNANASSPTDFDTGNQTIELYTCTDPTHCDFAAPRPPRTLALSAPAADPCAALSSCAACSAAAGCSWCLGKLSTAGVPLKGNGHCFGTSGVAQTCSGLTLAQDCSVYKCPWFEYYVSTPPNCLALSSACAAPTTADDADFQRDYPASAYLSSGTCHENCVDPTVACVNGTCLKSRTCDPASTCAACEAVDLPLVMQGLQISNRFAAGLWTFRFAVTADKSAYTAVNITDPAGHVVSYVVREYTGSTAVFAAGTTERGVRLEGLSTSGALGKNVYIALGVDASVPDFGRVMYTPGAEEFALLACEYDAHGAPVSGQYKPLRCAVGQLA</sequence>
<evidence type="ECO:0000313" key="2">
    <source>
        <dbReference type="EMBL" id="KAL1526972.1"/>
    </source>
</evidence>
<dbReference type="AlphaFoldDB" id="A0AB34K0V8"/>